<keyword evidence="1" id="KW-1133">Transmembrane helix</keyword>
<reference evidence="2" key="2">
    <citation type="submission" date="2025-08" db="UniProtKB">
        <authorList>
            <consortium name="Ensembl"/>
        </authorList>
    </citation>
    <scope>IDENTIFICATION</scope>
</reference>
<evidence type="ECO:0000313" key="3">
    <source>
        <dbReference type="Proteomes" id="UP000007648"/>
    </source>
</evidence>
<keyword evidence="1" id="KW-0812">Transmembrane</keyword>
<evidence type="ECO:0000313" key="2">
    <source>
        <dbReference type="Ensembl" id="ENSSHAP00000026222.1"/>
    </source>
</evidence>
<evidence type="ECO:0000256" key="1">
    <source>
        <dbReference type="SAM" id="Phobius"/>
    </source>
</evidence>
<dbReference type="InParanoid" id="A0A7N4NPF3"/>
<feature type="transmembrane region" description="Helical" evidence="1">
    <location>
        <begin position="6"/>
        <end position="31"/>
    </location>
</feature>
<protein>
    <submittedName>
        <fullName evidence="2">Uncharacterized protein</fullName>
    </submittedName>
</protein>
<organism evidence="2 3">
    <name type="scientific">Sarcophilus harrisii</name>
    <name type="common">Tasmanian devil</name>
    <name type="synonym">Sarcophilus laniarius</name>
    <dbReference type="NCBI Taxonomy" id="9305"/>
    <lineage>
        <taxon>Eukaryota</taxon>
        <taxon>Metazoa</taxon>
        <taxon>Chordata</taxon>
        <taxon>Craniata</taxon>
        <taxon>Vertebrata</taxon>
        <taxon>Euteleostomi</taxon>
        <taxon>Mammalia</taxon>
        <taxon>Metatheria</taxon>
        <taxon>Dasyuromorphia</taxon>
        <taxon>Dasyuridae</taxon>
        <taxon>Sarcophilus</taxon>
    </lineage>
</organism>
<proteinExistence type="predicted"/>
<reference evidence="2" key="3">
    <citation type="submission" date="2025-09" db="UniProtKB">
        <authorList>
            <consortium name="Ensembl"/>
        </authorList>
    </citation>
    <scope>IDENTIFICATION</scope>
</reference>
<sequence>MSPSPFLAVTAFVVTVSLRVGDMVLILMLAFSGSPIERACKFTSVVSPKFSTIVKTLSKPSSSLMYTTTLASCQR</sequence>
<keyword evidence="1" id="KW-0472">Membrane</keyword>
<keyword evidence="3" id="KW-1185">Reference proteome</keyword>
<dbReference type="Ensembl" id="ENSSHAT00000038442.1">
    <property type="protein sequence ID" value="ENSSHAP00000026222.1"/>
    <property type="gene ID" value="ENSSHAG00000028930.1"/>
</dbReference>
<reference evidence="2 3" key="1">
    <citation type="journal article" date="2011" name="Proc. Natl. Acad. Sci. U.S.A.">
        <title>Genetic diversity and population structure of the endangered marsupial Sarcophilus harrisii (Tasmanian devil).</title>
        <authorList>
            <person name="Miller W."/>
            <person name="Hayes V.M."/>
            <person name="Ratan A."/>
            <person name="Petersen D.C."/>
            <person name="Wittekindt N.E."/>
            <person name="Miller J."/>
            <person name="Walenz B."/>
            <person name="Knight J."/>
            <person name="Qi J."/>
            <person name="Zhao F."/>
            <person name="Wang Q."/>
            <person name="Bedoya-Reina O.C."/>
            <person name="Katiyar N."/>
            <person name="Tomsho L.P."/>
            <person name="Kasson L.M."/>
            <person name="Hardie R.A."/>
            <person name="Woodbridge P."/>
            <person name="Tindall E.A."/>
            <person name="Bertelsen M.F."/>
            <person name="Dixon D."/>
            <person name="Pyecroft S."/>
            <person name="Helgen K.M."/>
            <person name="Lesk A.M."/>
            <person name="Pringle T.H."/>
            <person name="Patterson N."/>
            <person name="Zhang Y."/>
            <person name="Kreiss A."/>
            <person name="Woods G.M."/>
            <person name="Jones M.E."/>
            <person name="Schuster S.C."/>
        </authorList>
    </citation>
    <scope>NUCLEOTIDE SEQUENCE [LARGE SCALE GENOMIC DNA]</scope>
</reference>
<accession>A0A7N4NPF3</accession>
<dbReference type="GeneTree" id="ENSGT01020000234361"/>
<name>A0A7N4NPF3_SARHA</name>
<dbReference type="Proteomes" id="UP000007648">
    <property type="component" value="Unassembled WGS sequence"/>
</dbReference>
<dbReference type="AlphaFoldDB" id="A0A7N4NPF3"/>